<evidence type="ECO:0000256" key="3">
    <source>
        <dbReference type="ARBA" id="ARBA00023027"/>
    </source>
</evidence>
<evidence type="ECO:0000256" key="2">
    <source>
        <dbReference type="ARBA" id="ARBA00023002"/>
    </source>
</evidence>
<dbReference type="RefSeq" id="WP_219426431.1">
    <property type="nucleotide sequence ID" value="NZ_JAHXQY010000017.1"/>
</dbReference>
<dbReference type="GO" id="GO:0051287">
    <property type="term" value="F:NAD binding"/>
    <property type="evidence" value="ECO:0007669"/>
    <property type="project" value="InterPro"/>
</dbReference>
<evidence type="ECO:0000313" key="4">
    <source>
        <dbReference type="EMBL" id="MBW4865766.1"/>
    </source>
</evidence>
<organism evidence="4 5">
    <name type="scientific">Segatella salivae</name>
    <dbReference type="NCBI Taxonomy" id="228604"/>
    <lineage>
        <taxon>Bacteria</taxon>
        <taxon>Pseudomonadati</taxon>
        <taxon>Bacteroidota</taxon>
        <taxon>Bacteroidia</taxon>
        <taxon>Bacteroidales</taxon>
        <taxon>Prevotellaceae</taxon>
        <taxon>Segatella</taxon>
    </lineage>
</organism>
<reference evidence="4" key="1">
    <citation type="submission" date="2021-07" db="EMBL/GenBank/DDBJ databases">
        <title>Genomic diversity and antimicrobial resistance of Prevotella spp. isolated from chronic lung disease airways.</title>
        <authorList>
            <person name="Webb K.A."/>
            <person name="Olagoke O.S."/>
            <person name="Baird T."/>
            <person name="Neill J."/>
            <person name="Pham A."/>
            <person name="Wells T.J."/>
            <person name="Ramsay K.A."/>
            <person name="Bell S.C."/>
            <person name="Sarovich D.S."/>
            <person name="Price E.P."/>
        </authorList>
    </citation>
    <scope>NUCLEOTIDE SEQUENCE</scope>
    <source>
        <strain evidence="4">SCHI0047.S.3</strain>
    </source>
</reference>
<comment type="caution">
    <text evidence="4">The sequence shown here is derived from an EMBL/GenBank/DDBJ whole genome shotgun (WGS) entry which is preliminary data.</text>
</comment>
<dbReference type="InterPro" id="IPR005255">
    <property type="entry name" value="PdxA_fam"/>
</dbReference>
<dbReference type="PANTHER" id="PTHR30004:SF6">
    <property type="entry name" value="D-THREONATE 4-PHOSPHATE DEHYDROGENASE"/>
    <property type="match status" value="1"/>
</dbReference>
<proteinExistence type="predicted"/>
<dbReference type="GO" id="GO:0046872">
    <property type="term" value="F:metal ion binding"/>
    <property type="evidence" value="ECO:0007669"/>
    <property type="project" value="UniProtKB-KW"/>
</dbReference>
<dbReference type="EC" id="1.1.1.262" evidence="4"/>
<dbReference type="EMBL" id="JAHXRF010000009">
    <property type="protein sequence ID" value="MBW4865766.1"/>
    <property type="molecule type" value="Genomic_DNA"/>
</dbReference>
<gene>
    <name evidence="4" type="ORF">KZY68_07040</name>
</gene>
<dbReference type="AlphaFoldDB" id="A0AAW4NLT2"/>
<keyword evidence="2 4" id="KW-0560">Oxidoreductase</keyword>
<accession>A0AAW4NLT2</accession>
<sequence length="361" mass="40384">MENKKIRVALTHGDTNGIGYELIFKAFAEPEMFEFCTPVIYGSPKIAAYHCKALDIQGNFSIINTIGEAADNRLNLLTCFDEEVKVDLGTPTAESGAAALKALDKAMTDYRDDAYDVLVNCPVDNSNIHIEGYTFGGISKYIETCLGEGNKAATLYLSDNMRMMVVAEEASLKDVSSLLTKELIEEKATILFNTIRRDFNISNPRVAILALNPTEQGNEEKEIIAPAISNLAEKGVQAFGPYTAETFFENRYYEEFDGILAMHYDQGVPLLKTLATESVVKFNANLPIISTEPDCHVRFNTTGKCLVDANSLRHAIYTAIDIYRNRMNFDEPLQNPLPKLYHEKHDDGEKVRFTIPKKKHE</sequence>
<name>A0AAW4NLT2_9BACT</name>
<protein>
    <submittedName>
        <fullName evidence="4">4-hydroxythreonine-4-phosphate dehydrogenase PdxA</fullName>
        <ecNumber evidence="4">1.1.1.262</ecNumber>
    </submittedName>
</protein>
<keyword evidence="1" id="KW-0479">Metal-binding</keyword>
<dbReference type="GO" id="GO:0050570">
    <property type="term" value="F:4-hydroxythreonine-4-phosphate dehydrogenase activity"/>
    <property type="evidence" value="ECO:0007669"/>
    <property type="project" value="UniProtKB-EC"/>
</dbReference>
<keyword evidence="3" id="KW-0520">NAD</keyword>
<dbReference type="Proteomes" id="UP001196873">
    <property type="component" value="Unassembled WGS sequence"/>
</dbReference>
<evidence type="ECO:0000313" key="5">
    <source>
        <dbReference type="Proteomes" id="UP001196873"/>
    </source>
</evidence>
<dbReference type="Pfam" id="PF04166">
    <property type="entry name" value="PdxA"/>
    <property type="match status" value="1"/>
</dbReference>
<dbReference type="PANTHER" id="PTHR30004">
    <property type="entry name" value="4-HYDROXYTHREONINE-4-PHOSPHATE DEHYDROGENASE"/>
    <property type="match status" value="1"/>
</dbReference>
<evidence type="ECO:0000256" key="1">
    <source>
        <dbReference type="ARBA" id="ARBA00022723"/>
    </source>
</evidence>